<feature type="non-terminal residue" evidence="7">
    <location>
        <position position="560"/>
    </location>
</feature>
<dbReference type="SUPFAM" id="SSF53067">
    <property type="entry name" value="Actin-like ATPase domain"/>
    <property type="match status" value="2"/>
</dbReference>
<keyword evidence="8" id="KW-1185">Reference proteome</keyword>
<dbReference type="Gene3D" id="1.20.58.2240">
    <property type="match status" value="1"/>
</dbReference>
<evidence type="ECO:0000259" key="6">
    <source>
        <dbReference type="Pfam" id="PF02782"/>
    </source>
</evidence>
<dbReference type="OrthoDB" id="203824at2759"/>
<accession>A0A087TG63</accession>
<evidence type="ECO:0000256" key="3">
    <source>
        <dbReference type="ARBA" id="ARBA00022777"/>
    </source>
</evidence>
<protein>
    <recommendedName>
        <fullName evidence="4">FGGY carbohydrate kinase domain-containing protein</fullName>
    </recommendedName>
</protein>
<dbReference type="Proteomes" id="UP000054359">
    <property type="component" value="Unassembled WGS sequence"/>
</dbReference>
<evidence type="ECO:0000256" key="1">
    <source>
        <dbReference type="ARBA" id="ARBA00009156"/>
    </source>
</evidence>
<reference evidence="7 8" key="1">
    <citation type="submission" date="2013-11" db="EMBL/GenBank/DDBJ databases">
        <title>Genome sequencing of Stegodyphus mimosarum.</title>
        <authorList>
            <person name="Bechsgaard J."/>
        </authorList>
    </citation>
    <scope>NUCLEOTIDE SEQUENCE [LARGE SCALE GENOMIC DNA]</scope>
</reference>
<dbReference type="OMA" id="HKAMWHE"/>
<dbReference type="GO" id="GO:0019321">
    <property type="term" value="P:pentose metabolic process"/>
    <property type="evidence" value="ECO:0007669"/>
    <property type="project" value="TreeGrafter"/>
</dbReference>
<dbReference type="InterPro" id="IPR006003">
    <property type="entry name" value="FGGY_RbtK-like"/>
</dbReference>
<dbReference type="CDD" id="cd07782">
    <property type="entry name" value="ASKHA_NBD_FGGY_D-RBK"/>
    <property type="match status" value="1"/>
</dbReference>
<evidence type="ECO:0000259" key="5">
    <source>
        <dbReference type="Pfam" id="PF00370"/>
    </source>
</evidence>
<proteinExistence type="inferred from homology"/>
<dbReference type="Gene3D" id="3.30.420.40">
    <property type="match status" value="1"/>
</dbReference>
<feature type="domain" description="Carbohydrate kinase FGGY N-terminal" evidence="5">
    <location>
        <begin position="10"/>
        <end position="269"/>
    </location>
</feature>
<dbReference type="FunFam" id="3.30.420.40:FF:000101">
    <property type="entry name" value="FGGY carbohydrate kinase domain-containing protein"/>
    <property type="match status" value="1"/>
</dbReference>
<sequence length="560" mass="61657">MFSMASNEAYFIGIDVGTQSVRGGLIRPDGSVSAVTSLPIRTLNPFPDMFEQSSDEIWSLCVKVVEEITKDIDPNLVRGIGFDATCSLVVLDKEFKSVTVSKTGNPKQNIILWMDHRAVAEADFINSKPHRVLEFVGGKISPEMEPPKLLWLKKNLPDQWEKFEHFFDLPDFLTWRATGSLQRSLCSLVCKWTYQAGQEIANGWQDDFWKNIGLEDLVYNSYKNIGTEVLTPGEKCGNGLCVTAAEEMGLKPGTPVSTSIIDAHAGGLGVLACEGLCQSLGNIDERMAVICGTSTCHMKVSKQPIFTQGIWGPYFSAMVPDYWCSEAGQSAAGALLDHVITSHPASMSLKEHVRNHEEHRHITDLLNESAIKLSKSKGLSSVSLLTLDYHVYPDYHGNRSPLANPSLKGMICGLTLSSKVEDLVKQYIATVQALAYSTKHIITSLENTGHSIKCLLVCGGLAKNPLYVQMHADITGLPVIIPHNSEPVLVGSAILAASAANYYPSVVTAMSSMCGDGVVIEPSLYDKEYHEKKYQVFLKLLKCQEKIVKMECQVEKHEHF</sequence>
<dbReference type="InterPro" id="IPR018485">
    <property type="entry name" value="FGGY_C"/>
</dbReference>
<dbReference type="STRING" id="407821.A0A087TG63"/>
<keyword evidence="3 7" id="KW-0418">Kinase</keyword>
<feature type="domain" description="Carbohydrate kinase FGGY C-terminal" evidence="6">
    <location>
        <begin position="287"/>
        <end position="500"/>
    </location>
</feature>
<evidence type="ECO:0000256" key="4">
    <source>
        <dbReference type="ARBA" id="ARBA00074355"/>
    </source>
</evidence>
<keyword evidence="2" id="KW-0808">Transferase</keyword>
<evidence type="ECO:0000313" key="8">
    <source>
        <dbReference type="Proteomes" id="UP000054359"/>
    </source>
</evidence>
<dbReference type="InterPro" id="IPR000577">
    <property type="entry name" value="Carb_kinase_FGGY"/>
</dbReference>
<dbReference type="PANTHER" id="PTHR43435">
    <property type="entry name" value="RIBULOKINASE"/>
    <property type="match status" value="1"/>
</dbReference>
<dbReference type="EMBL" id="KK115068">
    <property type="protein sequence ID" value="KFM64102.1"/>
    <property type="molecule type" value="Genomic_DNA"/>
</dbReference>
<name>A0A087TG63_STEMI</name>
<dbReference type="InterPro" id="IPR043129">
    <property type="entry name" value="ATPase_NBD"/>
</dbReference>
<dbReference type="Pfam" id="PF02782">
    <property type="entry name" value="FGGY_C"/>
    <property type="match status" value="1"/>
</dbReference>
<dbReference type="InterPro" id="IPR018484">
    <property type="entry name" value="FGGY_N"/>
</dbReference>
<dbReference type="GO" id="GO:0019150">
    <property type="term" value="F:D-ribulokinase activity"/>
    <property type="evidence" value="ECO:0007669"/>
    <property type="project" value="TreeGrafter"/>
</dbReference>
<organism evidence="7 8">
    <name type="scientific">Stegodyphus mimosarum</name>
    <name type="common">African social velvet spider</name>
    <dbReference type="NCBI Taxonomy" id="407821"/>
    <lineage>
        <taxon>Eukaryota</taxon>
        <taxon>Metazoa</taxon>
        <taxon>Ecdysozoa</taxon>
        <taxon>Arthropoda</taxon>
        <taxon>Chelicerata</taxon>
        <taxon>Arachnida</taxon>
        <taxon>Araneae</taxon>
        <taxon>Araneomorphae</taxon>
        <taxon>Entelegynae</taxon>
        <taxon>Eresoidea</taxon>
        <taxon>Eresidae</taxon>
        <taxon>Stegodyphus</taxon>
    </lineage>
</organism>
<dbReference type="PANTHER" id="PTHR43435:SF4">
    <property type="entry name" value="FGGY CARBOHYDRATE KINASE DOMAIN-CONTAINING PROTEIN"/>
    <property type="match status" value="1"/>
</dbReference>
<dbReference type="AlphaFoldDB" id="A0A087TG63"/>
<dbReference type="Pfam" id="PF00370">
    <property type="entry name" value="FGGY_N"/>
    <property type="match status" value="1"/>
</dbReference>
<evidence type="ECO:0000256" key="2">
    <source>
        <dbReference type="ARBA" id="ARBA00022679"/>
    </source>
</evidence>
<gene>
    <name evidence="7" type="ORF">X975_03595</name>
</gene>
<evidence type="ECO:0000313" key="7">
    <source>
        <dbReference type="EMBL" id="KFM64102.1"/>
    </source>
</evidence>
<dbReference type="PIRSF" id="PIRSF000538">
    <property type="entry name" value="GlpK"/>
    <property type="match status" value="1"/>
</dbReference>
<dbReference type="NCBIfam" id="TIGR01315">
    <property type="entry name" value="5C_CHO_kinase"/>
    <property type="match status" value="1"/>
</dbReference>
<dbReference type="GO" id="GO:0005737">
    <property type="term" value="C:cytoplasm"/>
    <property type="evidence" value="ECO:0007669"/>
    <property type="project" value="TreeGrafter"/>
</dbReference>
<comment type="similarity">
    <text evidence="1">Belongs to the FGGY kinase family.</text>
</comment>